<name>A0A6J7MLX1_9ZZZZ</name>
<dbReference type="EMBL" id="CAFBOM010000051">
    <property type="protein sequence ID" value="CAB4980202.1"/>
    <property type="molecule type" value="Genomic_DNA"/>
</dbReference>
<reference evidence="1" key="1">
    <citation type="submission" date="2020-05" db="EMBL/GenBank/DDBJ databases">
        <authorList>
            <person name="Chiriac C."/>
            <person name="Salcher M."/>
            <person name="Ghai R."/>
            <person name="Kavagutti S V."/>
        </authorList>
    </citation>
    <scope>NUCLEOTIDE SEQUENCE</scope>
</reference>
<gene>
    <name evidence="1" type="ORF">UFOPK3957_00433</name>
</gene>
<organism evidence="1">
    <name type="scientific">freshwater metagenome</name>
    <dbReference type="NCBI Taxonomy" id="449393"/>
    <lineage>
        <taxon>unclassified sequences</taxon>
        <taxon>metagenomes</taxon>
        <taxon>ecological metagenomes</taxon>
    </lineage>
</organism>
<dbReference type="InterPro" id="IPR013783">
    <property type="entry name" value="Ig-like_fold"/>
</dbReference>
<dbReference type="InterPro" id="IPR008964">
    <property type="entry name" value="Invasin/intimin_cell_adhesion"/>
</dbReference>
<evidence type="ECO:0000313" key="1">
    <source>
        <dbReference type="EMBL" id="CAB4980202.1"/>
    </source>
</evidence>
<dbReference type="AlphaFoldDB" id="A0A6J7MLX1"/>
<dbReference type="Pfam" id="PF11958">
    <property type="entry name" value="DUF3472"/>
    <property type="match status" value="1"/>
</dbReference>
<sequence length="487" mass="52454">MTRQVPIGILDHHDLGVQRHSPGHRPMINRSDVTRAAFRCILVFSTACVVALSGSAAAAPSHRPVAPEARGSTLAWAYVSRTPVVPGTLVDGAPRALQDQSLNSSFVVSLTAGGRPVLGARITWRASDPSSHITAFAPTTDADGRARIWYFAGQAPVQRITATDRSTGRRISFTMRTATRIKPTVGRYVALYFSAPASVTSSGTNQAYTVTATPQTDPTRTFYQFITAWQQPDPSEVSFYGGIQNFDCDADDSTMSPRICDANRGRLRGHLAIFSAWNGRDDSGNIVAPVVSHLPDTTFCADFTGEGEGLKCTAALDWHIGREIVWKVEKLPGAAAPSQRVRSSVSLDGGGTYQEIATFDLPAPPDFRTISPFVENWGGDEAPTCLDVALRHLTINAMSFYDGSTWSRPASASAMGGIYSDDTTACENYSITATADGLSIKSGGQGTWLDLRPVLAQSGFEFPLRSGFADLDQVRYQWQDVDISTMG</sequence>
<dbReference type="SUPFAM" id="SSF49373">
    <property type="entry name" value="Invasin/intimin cell-adhesion fragments"/>
    <property type="match status" value="1"/>
</dbReference>
<protein>
    <submittedName>
        <fullName evidence="1">Unannotated protein</fullName>
    </submittedName>
</protein>
<proteinExistence type="predicted"/>
<dbReference type="Gene3D" id="2.60.40.10">
    <property type="entry name" value="Immunoglobulins"/>
    <property type="match status" value="1"/>
</dbReference>
<dbReference type="InterPro" id="IPR021862">
    <property type="entry name" value="DUF3472"/>
</dbReference>
<accession>A0A6J7MLX1</accession>